<dbReference type="Proteomes" id="UP000594129">
    <property type="component" value="Segment"/>
</dbReference>
<dbReference type="EMBL" id="MT774409">
    <property type="protein sequence ID" value="QOR57735.1"/>
    <property type="molecule type" value="Genomic_DNA"/>
</dbReference>
<protein>
    <submittedName>
        <fullName evidence="1">Uncharacterized protein</fullName>
    </submittedName>
</protein>
<evidence type="ECO:0000313" key="2">
    <source>
        <dbReference type="Proteomes" id="UP000594129"/>
    </source>
</evidence>
<sequence>MTYNDIYKNFLIEYDKADVSSSYPSLTNEEIAAILNKAMYALIAQKVTGNNPRKIALDMDSKAMADISPLIDVYLLKTTLISTTASEDTTKGALAKNELIYKYVSNTTPPEYVLSGIIEYTNGEHLTVLLLTSVIADKFKQTIHNKPWIKEPVMYLQSSSTTTSKSTCIHVLVDPNKMSDLSEKMYIRGVKMPSAFTDSFSNGDVFPLSNTVCEELINLAVIFACRNVQDPRLATVVQTKSLEA</sequence>
<evidence type="ECO:0000313" key="1">
    <source>
        <dbReference type="EMBL" id="QOR57735.1"/>
    </source>
</evidence>
<proteinExistence type="predicted"/>
<keyword evidence="2" id="KW-1185">Reference proteome</keyword>
<reference evidence="1 2" key="1">
    <citation type="submission" date="2020-07" db="EMBL/GenBank/DDBJ databases">
        <title>Taxonomic proposal: Crassvirales, a new order of highly abundant and diverse bacterial viruses.</title>
        <authorList>
            <person name="Shkoporov A.N."/>
            <person name="Stockdale S.R."/>
            <person name="Guerin E."/>
            <person name="Ross R.P."/>
            <person name="Hill C."/>
        </authorList>
    </citation>
    <scope>NUCLEOTIDE SEQUENCE [LARGE SCALE GENOMIC DNA]</scope>
</reference>
<name>A0A7M1RTG9_9CAUD</name>
<organism evidence="1 2">
    <name type="scientific">uncultured phage cr131_1</name>
    <dbReference type="NCBI Taxonomy" id="2772093"/>
    <lineage>
        <taxon>Viruses</taxon>
        <taxon>Duplodnaviria</taxon>
        <taxon>Heunggongvirae</taxon>
        <taxon>Uroviricota</taxon>
        <taxon>Caudoviricetes</taxon>
        <taxon>Crassvirales</taxon>
        <taxon>Suoliviridae</taxon>
        <taxon>Oafivirinae</taxon>
        <taxon>Cacepaovirus</taxon>
        <taxon>Cacepaovirus simiae</taxon>
    </lineage>
</organism>
<dbReference type="RefSeq" id="YP_010113375.1">
    <property type="nucleotide sequence ID" value="NC_055902.1"/>
</dbReference>
<dbReference type="GeneID" id="65131894"/>
<accession>A0A7M1RTG9</accession>
<dbReference type="KEGG" id="vg:65131894"/>